<protein>
    <recommendedName>
        <fullName evidence="6">WAT1-related protein</fullName>
    </recommendedName>
</protein>
<dbReference type="Proteomes" id="UP000249390">
    <property type="component" value="Unassembled WGS sequence"/>
</dbReference>
<keyword evidence="9" id="KW-1185">Reference proteome</keyword>
<sequence>MGIPNREAVEGMIMVGGLVGVQFLYAGNSVVQSYLMLLGFQPSSLIILSTFATFLVLAPLSFLLERHQWPKRLSMKLWIQLLLISFGGVTLFQSLQMKGIHLTSPAIATAMPNLAPGLIFFLAWAFRLEKVHLSSMYSRAKIAGTIFCVMGAALMTLMQGDYDHHHILTSSSFSTMQSHFSTSSCDNFAKITGSVYLITGVFTLSSVVVLQAATLGDFPSPITISAITSLMGMLFTVIVQLIQEHRVEIGLSKTSIQNLLGFSLLAGCISGASTSFNAWAMKKRGPVMVAVFGMFLMFTGLYFVLWAKGNEVFDHYHNDYDLEKSLLT</sequence>
<feature type="domain" description="EamA" evidence="7">
    <location>
        <begin position="18"/>
        <end position="156"/>
    </location>
</feature>
<evidence type="ECO:0000313" key="9">
    <source>
        <dbReference type="Proteomes" id="UP000249390"/>
    </source>
</evidence>
<feature type="transmembrane region" description="Helical" evidence="6">
    <location>
        <begin position="188"/>
        <end position="210"/>
    </location>
</feature>
<evidence type="ECO:0000256" key="3">
    <source>
        <dbReference type="ARBA" id="ARBA00022692"/>
    </source>
</evidence>
<evidence type="ECO:0000256" key="4">
    <source>
        <dbReference type="ARBA" id="ARBA00022989"/>
    </source>
</evidence>
<dbReference type="InterPro" id="IPR030184">
    <property type="entry name" value="WAT1-related"/>
</dbReference>
<comment type="caution">
    <text evidence="8">The sequence shown here is derived from an EMBL/GenBank/DDBJ whole genome shotgun (WGS) entry which is preliminary data.</text>
</comment>
<accession>A0A328E9G0</accession>
<evidence type="ECO:0000256" key="5">
    <source>
        <dbReference type="ARBA" id="ARBA00023136"/>
    </source>
</evidence>
<keyword evidence="4 6" id="KW-1133">Transmembrane helix</keyword>
<keyword evidence="5 6" id="KW-0472">Membrane</keyword>
<dbReference type="GO" id="GO:0016020">
    <property type="term" value="C:membrane"/>
    <property type="evidence" value="ECO:0007669"/>
    <property type="project" value="UniProtKB-SubCell"/>
</dbReference>
<dbReference type="GO" id="GO:0022857">
    <property type="term" value="F:transmembrane transporter activity"/>
    <property type="evidence" value="ECO:0007669"/>
    <property type="project" value="InterPro"/>
</dbReference>
<feature type="transmembrane region" description="Helical" evidence="6">
    <location>
        <begin position="77"/>
        <end position="95"/>
    </location>
</feature>
<dbReference type="InterPro" id="IPR000620">
    <property type="entry name" value="EamA_dom"/>
</dbReference>
<dbReference type="InterPro" id="IPR037185">
    <property type="entry name" value="EmrE-like"/>
</dbReference>
<dbReference type="AlphaFoldDB" id="A0A328E9G0"/>
<keyword evidence="3 6" id="KW-0812">Transmembrane</keyword>
<evidence type="ECO:0000256" key="6">
    <source>
        <dbReference type="RuleBase" id="RU363077"/>
    </source>
</evidence>
<proteinExistence type="inferred from homology"/>
<feature type="transmembrane region" description="Helical" evidence="6">
    <location>
        <begin position="107"/>
        <end position="128"/>
    </location>
</feature>
<gene>
    <name evidence="8" type="ORF">DM860_001823</name>
</gene>
<evidence type="ECO:0000259" key="7">
    <source>
        <dbReference type="Pfam" id="PF00892"/>
    </source>
</evidence>
<comment type="subcellular location">
    <subcellularLocation>
        <location evidence="1 6">Membrane</location>
        <topology evidence="1 6">Multi-pass membrane protein</topology>
    </subcellularLocation>
</comment>
<feature type="transmembrane region" description="Helical" evidence="6">
    <location>
        <begin position="12"/>
        <end position="31"/>
    </location>
</feature>
<reference evidence="8 9" key="1">
    <citation type="submission" date="2018-06" db="EMBL/GenBank/DDBJ databases">
        <title>The Genome of Cuscuta australis (Dodder) Provides Insight into the Evolution of Plant Parasitism.</title>
        <authorList>
            <person name="Liu H."/>
        </authorList>
    </citation>
    <scope>NUCLEOTIDE SEQUENCE [LARGE SCALE GENOMIC DNA]</scope>
    <source>
        <strain evidence="9">cv. Yunnan</strain>
        <tissue evidence="8">Vines</tissue>
    </source>
</reference>
<evidence type="ECO:0000313" key="8">
    <source>
        <dbReference type="EMBL" id="RAL54695.1"/>
    </source>
</evidence>
<name>A0A328E9G0_9ASTE</name>
<dbReference type="Pfam" id="PF00892">
    <property type="entry name" value="EamA"/>
    <property type="match status" value="1"/>
</dbReference>
<feature type="transmembrane region" description="Helical" evidence="6">
    <location>
        <begin position="262"/>
        <end position="280"/>
    </location>
</feature>
<evidence type="ECO:0000256" key="2">
    <source>
        <dbReference type="ARBA" id="ARBA00007635"/>
    </source>
</evidence>
<evidence type="ECO:0000256" key="1">
    <source>
        <dbReference type="ARBA" id="ARBA00004141"/>
    </source>
</evidence>
<feature type="transmembrane region" description="Helical" evidence="6">
    <location>
        <begin position="140"/>
        <end position="158"/>
    </location>
</feature>
<dbReference type="PANTHER" id="PTHR31218">
    <property type="entry name" value="WAT1-RELATED PROTEIN"/>
    <property type="match status" value="1"/>
</dbReference>
<dbReference type="SUPFAM" id="SSF103481">
    <property type="entry name" value="Multidrug resistance efflux transporter EmrE"/>
    <property type="match status" value="1"/>
</dbReference>
<comment type="similarity">
    <text evidence="2 6">Belongs to the drug/metabolite transporter (DMT) superfamily. Plant drug/metabolite exporter (P-DME) (TC 2.A.7.4) family.</text>
</comment>
<dbReference type="EMBL" id="NQVE01000009">
    <property type="protein sequence ID" value="RAL54695.1"/>
    <property type="molecule type" value="Genomic_DNA"/>
</dbReference>
<feature type="transmembrane region" description="Helical" evidence="6">
    <location>
        <begin position="222"/>
        <end position="242"/>
    </location>
</feature>
<feature type="transmembrane region" description="Helical" evidence="6">
    <location>
        <begin position="287"/>
        <end position="307"/>
    </location>
</feature>
<feature type="transmembrane region" description="Helical" evidence="6">
    <location>
        <begin position="43"/>
        <end position="65"/>
    </location>
</feature>
<organism evidence="8 9">
    <name type="scientific">Cuscuta australis</name>
    <dbReference type="NCBI Taxonomy" id="267555"/>
    <lineage>
        <taxon>Eukaryota</taxon>
        <taxon>Viridiplantae</taxon>
        <taxon>Streptophyta</taxon>
        <taxon>Embryophyta</taxon>
        <taxon>Tracheophyta</taxon>
        <taxon>Spermatophyta</taxon>
        <taxon>Magnoliopsida</taxon>
        <taxon>eudicotyledons</taxon>
        <taxon>Gunneridae</taxon>
        <taxon>Pentapetalae</taxon>
        <taxon>asterids</taxon>
        <taxon>lamiids</taxon>
        <taxon>Solanales</taxon>
        <taxon>Convolvulaceae</taxon>
        <taxon>Cuscuteae</taxon>
        <taxon>Cuscuta</taxon>
        <taxon>Cuscuta subgen. Grammica</taxon>
        <taxon>Cuscuta sect. Cleistogrammica</taxon>
    </lineage>
</organism>